<dbReference type="AlphaFoldDB" id="Q4N2A4"/>
<accession>Q4N2A4</accession>
<reference evidence="2 3" key="1">
    <citation type="journal article" date="2005" name="Science">
        <title>Genome sequence of Theileria parva, a bovine pathogen that transforms lymphocytes.</title>
        <authorList>
            <person name="Gardner M.J."/>
            <person name="Bishop R."/>
            <person name="Shah T."/>
            <person name="de Villiers E.P."/>
            <person name="Carlton J.M."/>
            <person name="Hall N."/>
            <person name="Ren Q."/>
            <person name="Paulsen I.T."/>
            <person name="Pain A."/>
            <person name="Berriman M."/>
            <person name="Wilson R.J.M."/>
            <person name="Sato S."/>
            <person name="Ralph S.A."/>
            <person name="Mann D.J."/>
            <person name="Xiong Z."/>
            <person name="Shallom S.J."/>
            <person name="Weidman J."/>
            <person name="Jiang L."/>
            <person name="Lynn J."/>
            <person name="Weaver B."/>
            <person name="Shoaibi A."/>
            <person name="Domingo A.R."/>
            <person name="Wasawo D."/>
            <person name="Crabtree J."/>
            <person name="Wortman J.R."/>
            <person name="Haas B."/>
            <person name="Angiuoli S.V."/>
            <person name="Creasy T.H."/>
            <person name="Lu C."/>
            <person name="Suh B."/>
            <person name="Silva J.C."/>
            <person name="Utterback T.R."/>
            <person name="Feldblyum T.V."/>
            <person name="Pertea M."/>
            <person name="Allen J."/>
            <person name="Nierman W.C."/>
            <person name="Taracha E.L.N."/>
            <person name="Salzberg S.L."/>
            <person name="White O.R."/>
            <person name="Fitzhugh H.A."/>
            <person name="Morzaria S."/>
            <person name="Venter J.C."/>
            <person name="Fraser C.M."/>
            <person name="Nene V."/>
        </authorList>
    </citation>
    <scope>NUCLEOTIDE SEQUENCE [LARGE SCALE GENOMIC DNA]</scope>
    <source>
        <strain evidence="2 3">Muguga</strain>
    </source>
</reference>
<protein>
    <recommendedName>
        <fullName evidence="4">EF-hand domain-containing protein</fullName>
    </recommendedName>
</protein>
<comment type="caution">
    <text evidence="2">The sequence shown here is derived from an EMBL/GenBank/DDBJ whole genome shotgun (WGS) entry which is preliminary data.</text>
</comment>
<feature type="transmembrane region" description="Helical" evidence="1">
    <location>
        <begin position="274"/>
        <end position="297"/>
    </location>
</feature>
<dbReference type="Proteomes" id="UP000001949">
    <property type="component" value="Unassembled WGS sequence"/>
</dbReference>
<name>Q4N2A4_THEPA</name>
<dbReference type="InParanoid" id="Q4N2A4"/>
<evidence type="ECO:0000313" key="2">
    <source>
        <dbReference type="EMBL" id="EAN31800.1"/>
    </source>
</evidence>
<dbReference type="InterPro" id="IPR011992">
    <property type="entry name" value="EF-hand-dom_pair"/>
</dbReference>
<feature type="transmembrane region" description="Helical" evidence="1">
    <location>
        <begin position="179"/>
        <end position="201"/>
    </location>
</feature>
<dbReference type="RefSeq" id="XP_764083.1">
    <property type="nucleotide sequence ID" value="XM_758990.1"/>
</dbReference>
<dbReference type="GeneID" id="3500592"/>
<sequence length="801" mass="91012">MMYNTSEGPVGPSIGVNEVEIRPIIDFKNKSKTSKSSNAVNLLGILKLFKYISLLLLILSKSHCLTISYTTESVKKNSTNFGNLDSSYANGAPLNSNDLENRALKAGNFETRHKLSIQILTTKYTGILNHGANNPSLNLHSVVNEDSDYPEGNLNLKVEGDNSLNLVTGGIKLKHWSKVVAGVVILTSTFALLMMTIIRIIESKIEDTQDSFLKNAYNMCYKQIALIGVINLVLWLILQTKLAKRLDRMIFYRDANLSPLNGDVIPIVEPVFECLLSVCVILLAWYIVYVIYFQFIVRRITTWMRKTDNCDVLSTASDLQVLEGNWCYSLWSRNTFNRGNFLANRFEFIDNVNNASLPKIDPGGYYFMEYLRANILDYSVQMLKVPGELLVFVIALSLILRKTFDFEGKNEVMLISIFSLFCVVSLVILAYYVFLIETKLYPSNLSSYLMFKHNTDDLEISKYSLMNLLPPYKLDNSESEATNCLVRFVHGDGPVNKHENLFVFKSKGPKILAKLFENLCFGFLLVLSICVYLIQQHGDTWLKQYRFGIFVVFVSTIVIGFLTPKILYSLIVISKTGLLIDFETVEKVWESNRSNNTRHAMEIIDALNLDYVMNSLNTKGETYWRHLVGKLKTSPLAVQEQMSEVWRSLDGRKKGYIGMEKILRYISSQGLQFSNNKKIKEFIKAFTRTEPHRLNEDEFSVLGLVVKQIIVVPLDTSQMKALFEDVYKIPWNAPGAIDSSTLQTIIKKLGLKWNEGDRRHLLDFLSGGRCDGMSAEKFVNQLSTVEQLIKANNYNGLGIEI</sequence>
<feature type="transmembrane region" description="Helical" evidence="1">
    <location>
        <begin position="412"/>
        <end position="434"/>
    </location>
</feature>
<feature type="transmembrane region" description="Helical" evidence="1">
    <location>
        <begin position="382"/>
        <end position="400"/>
    </location>
</feature>
<gene>
    <name evidence="2" type="ordered locus">TP04_0448</name>
</gene>
<feature type="transmembrane region" description="Helical" evidence="1">
    <location>
        <begin position="39"/>
        <end position="59"/>
    </location>
</feature>
<evidence type="ECO:0008006" key="4">
    <source>
        <dbReference type="Google" id="ProtNLM"/>
    </source>
</evidence>
<keyword evidence="3" id="KW-1185">Reference proteome</keyword>
<dbReference type="Gene3D" id="1.10.238.10">
    <property type="entry name" value="EF-hand"/>
    <property type="match status" value="1"/>
</dbReference>
<dbReference type="VEuPathDB" id="PiroplasmaDB:TpMuguga_04g00448"/>
<keyword evidence="1" id="KW-0812">Transmembrane</keyword>
<dbReference type="STRING" id="5875.Q4N2A4"/>
<feature type="transmembrane region" description="Helical" evidence="1">
    <location>
        <begin position="515"/>
        <end position="535"/>
    </location>
</feature>
<proteinExistence type="predicted"/>
<feature type="transmembrane region" description="Helical" evidence="1">
    <location>
        <begin position="221"/>
        <end position="238"/>
    </location>
</feature>
<dbReference type="EMBL" id="AAGK01000004">
    <property type="protein sequence ID" value="EAN31800.1"/>
    <property type="molecule type" value="Genomic_DNA"/>
</dbReference>
<dbReference type="KEGG" id="tpv:TP04_0448"/>
<organism evidence="2 3">
    <name type="scientific">Theileria parva</name>
    <name type="common">East coast fever infection agent</name>
    <dbReference type="NCBI Taxonomy" id="5875"/>
    <lineage>
        <taxon>Eukaryota</taxon>
        <taxon>Sar</taxon>
        <taxon>Alveolata</taxon>
        <taxon>Apicomplexa</taxon>
        <taxon>Aconoidasida</taxon>
        <taxon>Piroplasmida</taxon>
        <taxon>Theileriidae</taxon>
        <taxon>Theileria</taxon>
    </lineage>
</organism>
<keyword evidence="1" id="KW-0472">Membrane</keyword>
<feature type="transmembrane region" description="Helical" evidence="1">
    <location>
        <begin position="547"/>
        <end position="568"/>
    </location>
</feature>
<dbReference type="SUPFAM" id="SSF47473">
    <property type="entry name" value="EF-hand"/>
    <property type="match status" value="1"/>
</dbReference>
<evidence type="ECO:0000256" key="1">
    <source>
        <dbReference type="SAM" id="Phobius"/>
    </source>
</evidence>
<evidence type="ECO:0000313" key="3">
    <source>
        <dbReference type="Proteomes" id="UP000001949"/>
    </source>
</evidence>
<keyword evidence="1" id="KW-1133">Transmembrane helix</keyword>
<dbReference type="eggNOG" id="ENOG502S1J8">
    <property type="taxonomic scope" value="Eukaryota"/>
</dbReference>
<dbReference type="OMA" id="LANRFEF"/>